<dbReference type="SUPFAM" id="SSF51905">
    <property type="entry name" value="FAD/NAD(P)-binding domain"/>
    <property type="match status" value="1"/>
</dbReference>
<reference evidence="7" key="1">
    <citation type="journal article" date="2024" name="IScience">
        <title>Strigolactones Initiate the Formation of Haustorium-like Structures in Castilleja.</title>
        <authorList>
            <person name="Buerger M."/>
            <person name="Peterson D."/>
            <person name="Chory J."/>
        </authorList>
    </citation>
    <scope>NUCLEOTIDE SEQUENCE [LARGE SCALE GENOMIC DNA]</scope>
</reference>
<dbReference type="FunFam" id="3.50.50.60:FF:000403">
    <property type="entry name" value="Flavin-containing monooxygenase"/>
    <property type="match status" value="1"/>
</dbReference>
<keyword evidence="5" id="KW-0503">Monooxygenase</keyword>
<dbReference type="PROSITE" id="PS51257">
    <property type="entry name" value="PROKAR_LIPOPROTEIN"/>
    <property type="match status" value="1"/>
</dbReference>
<keyword evidence="2 5" id="KW-0285">Flavoprotein</keyword>
<dbReference type="PANTHER" id="PTHR23023">
    <property type="entry name" value="DIMETHYLANILINE MONOOXYGENASE"/>
    <property type="match status" value="1"/>
</dbReference>
<evidence type="ECO:0000313" key="6">
    <source>
        <dbReference type="EMBL" id="KAL3655176.1"/>
    </source>
</evidence>
<dbReference type="Pfam" id="PF00743">
    <property type="entry name" value="FMO-like"/>
    <property type="match status" value="1"/>
</dbReference>
<keyword evidence="4 5" id="KW-0560">Oxidoreductase</keyword>
<evidence type="ECO:0000256" key="1">
    <source>
        <dbReference type="ARBA" id="ARBA00009183"/>
    </source>
</evidence>
<evidence type="ECO:0000313" key="7">
    <source>
        <dbReference type="Proteomes" id="UP001632038"/>
    </source>
</evidence>
<dbReference type="InterPro" id="IPR020946">
    <property type="entry name" value="Flavin_mOase-like"/>
</dbReference>
<dbReference type="GO" id="GO:0004497">
    <property type="term" value="F:monooxygenase activity"/>
    <property type="evidence" value="ECO:0007669"/>
    <property type="project" value="UniProtKB-KW"/>
</dbReference>
<dbReference type="InterPro" id="IPR036188">
    <property type="entry name" value="FAD/NAD-bd_sf"/>
</dbReference>
<keyword evidence="7" id="KW-1185">Reference proteome</keyword>
<evidence type="ECO:0000256" key="4">
    <source>
        <dbReference type="ARBA" id="ARBA00023002"/>
    </source>
</evidence>
<dbReference type="EMBL" id="JAVIJP010000002">
    <property type="protein sequence ID" value="KAL3655176.1"/>
    <property type="molecule type" value="Genomic_DNA"/>
</dbReference>
<evidence type="ECO:0000256" key="5">
    <source>
        <dbReference type="RuleBase" id="RU361177"/>
    </source>
</evidence>
<keyword evidence="3 5" id="KW-0274">FAD</keyword>
<proteinExistence type="inferred from homology"/>
<sequence>MVSSKSSCEPNRENYQVAIIGAGLSGILACKHTIESGFNPIIFEARNNLGGVWSSTIDSTKLQTPKDYFQFSDFSWPENVSETFPNHNHVLEYITSYAHRFDVASRIKFNSKVISVDYVSSSDNNMRSWDLWGGNGEAFSNTGKWNVVVQNVSHPIEPRKVYEVDFVIMCIGKFSDLPNIPDFPISQGANVFNGDIMHSMDYAKMDKIEAAEYTKNKRVTVVGFQKSALDIASEIAKNNGTRLVSLHDLQST</sequence>
<evidence type="ECO:0000256" key="2">
    <source>
        <dbReference type="ARBA" id="ARBA00022630"/>
    </source>
</evidence>
<dbReference type="Gene3D" id="3.50.50.60">
    <property type="entry name" value="FAD/NAD(P)-binding domain"/>
    <property type="match status" value="1"/>
</dbReference>
<comment type="similarity">
    <text evidence="1 5">Belongs to the FMO family.</text>
</comment>
<comment type="caution">
    <text evidence="6">The sequence shown here is derived from an EMBL/GenBank/DDBJ whole genome shotgun (WGS) entry which is preliminary data.</text>
</comment>
<evidence type="ECO:0000256" key="3">
    <source>
        <dbReference type="ARBA" id="ARBA00022827"/>
    </source>
</evidence>
<organism evidence="6 7">
    <name type="scientific">Castilleja foliolosa</name>
    <dbReference type="NCBI Taxonomy" id="1961234"/>
    <lineage>
        <taxon>Eukaryota</taxon>
        <taxon>Viridiplantae</taxon>
        <taxon>Streptophyta</taxon>
        <taxon>Embryophyta</taxon>
        <taxon>Tracheophyta</taxon>
        <taxon>Spermatophyta</taxon>
        <taxon>Magnoliopsida</taxon>
        <taxon>eudicotyledons</taxon>
        <taxon>Gunneridae</taxon>
        <taxon>Pentapetalae</taxon>
        <taxon>asterids</taxon>
        <taxon>lamiids</taxon>
        <taxon>Lamiales</taxon>
        <taxon>Orobanchaceae</taxon>
        <taxon>Pedicularideae</taxon>
        <taxon>Castillejinae</taxon>
        <taxon>Castilleja</taxon>
    </lineage>
</organism>
<dbReference type="InterPro" id="IPR050346">
    <property type="entry name" value="FMO-like"/>
</dbReference>
<accession>A0ABD3ELR0</accession>
<dbReference type="Proteomes" id="UP001632038">
    <property type="component" value="Unassembled WGS sequence"/>
</dbReference>
<protein>
    <recommendedName>
        <fullName evidence="5">Flavin-containing monooxygenase</fullName>
        <ecNumber evidence="5">1.-.-.-</ecNumber>
    </recommendedName>
</protein>
<comment type="cofactor">
    <cofactor evidence="5">
        <name>FAD</name>
        <dbReference type="ChEBI" id="CHEBI:57692"/>
    </cofactor>
</comment>
<dbReference type="AlphaFoldDB" id="A0ABD3ELR0"/>
<name>A0ABD3ELR0_9LAMI</name>
<gene>
    <name evidence="6" type="ORF">CASFOL_000962</name>
</gene>
<dbReference type="EC" id="1.-.-.-" evidence="5"/>